<comment type="caution">
    <text evidence="2">The sequence shown here is derived from an EMBL/GenBank/DDBJ whole genome shotgun (WGS) entry which is preliminary data.</text>
</comment>
<feature type="compositionally biased region" description="Low complexity" evidence="1">
    <location>
        <begin position="66"/>
        <end position="84"/>
    </location>
</feature>
<organism evidence="2 3">
    <name type="scientific">Pleuronectes platessa</name>
    <name type="common">European plaice</name>
    <dbReference type="NCBI Taxonomy" id="8262"/>
    <lineage>
        <taxon>Eukaryota</taxon>
        <taxon>Metazoa</taxon>
        <taxon>Chordata</taxon>
        <taxon>Craniata</taxon>
        <taxon>Vertebrata</taxon>
        <taxon>Euteleostomi</taxon>
        <taxon>Actinopterygii</taxon>
        <taxon>Neopterygii</taxon>
        <taxon>Teleostei</taxon>
        <taxon>Neoteleostei</taxon>
        <taxon>Acanthomorphata</taxon>
        <taxon>Carangaria</taxon>
        <taxon>Pleuronectiformes</taxon>
        <taxon>Pleuronectoidei</taxon>
        <taxon>Pleuronectidae</taxon>
        <taxon>Pleuronectes</taxon>
    </lineage>
</organism>
<dbReference type="Proteomes" id="UP001153269">
    <property type="component" value="Unassembled WGS sequence"/>
</dbReference>
<proteinExistence type="predicted"/>
<protein>
    <submittedName>
        <fullName evidence="2">Uncharacterized protein</fullName>
    </submittedName>
</protein>
<evidence type="ECO:0000313" key="2">
    <source>
        <dbReference type="EMBL" id="CAB1430754.1"/>
    </source>
</evidence>
<feature type="compositionally biased region" description="Basic and acidic residues" evidence="1">
    <location>
        <begin position="96"/>
        <end position="105"/>
    </location>
</feature>
<keyword evidence="3" id="KW-1185">Reference proteome</keyword>
<accession>A0A9N7UI91</accession>
<reference evidence="2" key="1">
    <citation type="submission" date="2020-03" db="EMBL/GenBank/DDBJ databases">
        <authorList>
            <person name="Weist P."/>
        </authorList>
    </citation>
    <scope>NUCLEOTIDE SEQUENCE</scope>
</reference>
<gene>
    <name evidence="2" type="ORF">PLEPLA_LOCUS18740</name>
</gene>
<evidence type="ECO:0000256" key="1">
    <source>
        <dbReference type="SAM" id="MobiDB-lite"/>
    </source>
</evidence>
<feature type="region of interest" description="Disordered" evidence="1">
    <location>
        <begin position="40"/>
        <end position="105"/>
    </location>
</feature>
<feature type="compositionally biased region" description="Basic and acidic residues" evidence="1">
    <location>
        <begin position="40"/>
        <end position="51"/>
    </location>
</feature>
<evidence type="ECO:0000313" key="3">
    <source>
        <dbReference type="Proteomes" id="UP001153269"/>
    </source>
</evidence>
<sequence>MAAEHKQVHTLGDFSHRRALMFLHHPLPVATVIKELEKEEKRQMKEREKSLIRGHATVPVPKYLAGSGPSSSSSSHQPQRSVPPAHNNLIQPVGTEGRRDVRPHC</sequence>
<dbReference type="AlphaFoldDB" id="A0A9N7UI91"/>
<name>A0A9N7UI91_PLEPL</name>
<dbReference type="EMBL" id="CADEAL010001264">
    <property type="protein sequence ID" value="CAB1430754.1"/>
    <property type="molecule type" value="Genomic_DNA"/>
</dbReference>